<accession>A0A4R0YTI1</accession>
<dbReference type="PANTHER" id="PTHR45138:SF9">
    <property type="entry name" value="DIGUANYLATE CYCLASE DGCM-RELATED"/>
    <property type="match status" value="1"/>
</dbReference>
<dbReference type="EMBL" id="SJTG01000002">
    <property type="protein sequence ID" value="TCI09802.1"/>
    <property type="molecule type" value="Genomic_DNA"/>
</dbReference>
<dbReference type="Pfam" id="PF07695">
    <property type="entry name" value="7TMR-DISM_7TM"/>
    <property type="match status" value="1"/>
</dbReference>
<evidence type="ECO:0000256" key="4">
    <source>
        <dbReference type="SAM" id="Phobius"/>
    </source>
</evidence>
<dbReference type="SUPFAM" id="SSF82866">
    <property type="entry name" value="Multidrug efflux transporter AcrB transmembrane domain"/>
    <property type="match status" value="1"/>
</dbReference>
<feature type="transmembrane region" description="Helical" evidence="4">
    <location>
        <begin position="272"/>
        <end position="290"/>
    </location>
</feature>
<name>A0A4R0YTI1_9GAMM</name>
<comment type="caution">
    <text evidence="6">The sequence shown here is derived from an EMBL/GenBank/DDBJ whole genome shotgun (WGS) entry which is preliminary data.</text>
</comment>
<reference evidence="6 7" key="1">
    <citation type="submission" date="2019-02" db="EMBL/GenBank/DDBJ databases">
        <title>Dyella amyloliquefaciens sp. nov., isolated from forest soil.</title>
        <authorList>
            <person name="Gao Z.-H."/>
            <person name="Qiu L.-H."/>
        </authorList>
    </citation>
    <scope>NUCLEOTIDE SEQUENCE [LARGE SCALE GENOMIC DNA]</scope>
    <source>
        <strain evidence="6 7">KACC 12747</strain>
    </source>
</reference>
<evidence type="ECO:0000256" key="3">
    <source>
        <dbReference type="ARBA" id="ARBA00034247"/>
    </source>
</evidence>
<organism evidence="6 7">
    <name type="scientific">Dyella soli</name>
    <dbReference type="NCBI Taxonomy" id="522319"/>
    <lineage>
        <taxon>Bacteria</taxon>
        <taxon>Pseudomonadati</taxon>
        <taxon>Pseudomonadota</taxon>
        <taxon>Gammaproteobacteria</taxon>
        <taxon>Lysobacterales</taxon>
        <taxon>Rhodanobacteraceae</taxon>
        <taxon>Dyella</taxon>
    </lineage>
</organism>
<evidence type="ECO:0000313" key="6">
    <source>
        <dbReference type="EMBL" id="TCI09802.1"/>
    </source>
</evidence>
<gene>
    <name evidence="6" type="ORF">EZM97_12655</name>
</gene>
<comment type="cofactor">
    <cofactor evidence="1">
        <name>Mg(2+)</name>
        <dbReference type="ChEBI" id="CHEBI:18420"/>
    </cofactor>
</comment>
<sequence length="579" mass="63435">MVGQIASPARRYRWRMLCILAMVLFAAIARANTPMTGASRDVRPGDTPQGVLEEFRRGEMASFDPNLLQRFSRQGLGTWVILQPQPPLVSEERVLSIYPPPLAAVTMVDQHGAALTMSLDDFTEIAHGNGRLAYRLTEATPASDPILLKFEPSSGRATPVSFQLQSWSEYLQKDARWLVFASACFAVMLAMSLMALCLAMMLRDATFAWYAGYVLCYALIQSIQTGYLFHPLEMTSLSGTAAVVSSSSVALSVAFAAMFMARFCELQRYARLLHTPTLALAVGMPLVVLLRSCQIPLLQQMAQVLIGPLLILGTVLLLLAAVAAAVRGARPAWFFLVGWTPLLALTALSSSQGNGMLADVIWLSDACLAAGAFEAVVLSLGLADRALIMRRDRDVVQGLADNDALTNVLNRRAWTESVSKLLASGTMQPVALLFLDLDHFKLLNDRQGHAAGDRALVAVAEALRHELRPHDLLGRYGGEEFVAMLYGVEQGQAMQVATRLCRRVHRLDIPVNDDGLVLSVSIGIAMRLPDDSVEALIERSDHAMYRAKLAGRNRARLDEKLETPMRRGWPRAVEGDRHA</sequence>
<keyword evidence="4" id="KW-0472">Membrane</keyword>
<dbReference type="GO" id="GO:0043709">
    <property type="term" value="P:cell adhesion involved in single-species biofilm formation"/>
    <property type="evidence" value="ECO:0007669"/>
    <property type="project" value="TreeGrafter"/>
</dbReference>
<evidence type="ECO:0000256" key="1">
    <source>
        <dbReference type="ARBA" id="ARBA00001946"/>
    </source>
</evidence>
<dbReference type="NCBIfam" id="TIGR00254">
    <property type="entry name" value="GGDEF"/>
    <property type="match status" value="1"/>
</dbReference>
<protein>
    <recommendedName>
        <fullName evidence="2">diguanylate cyclase</fullName>
        <ecNumber evidence="2">2.7.7.65</ecNumber>
    </recommendedName>
</protein>
<dbReference type="PANTHER" id="PTHR45138">
    <property type="entry name" value="REGULATORY COMPONENTS OF SENSORY TRANSDUCTION SYSTEM"/>
    <property type="match status" value="1"/>
</dbReference>
<evidence type="ECO:0000259" key="5">
    <source>
        <dbReference type="PROSITE" id="PS50887"/>
    </source>
</evidence>
<dbReference type="GO" id="GO:0005886">
    <property type="term" value="C:plasma membrane"/>
    <property type="evidence" value="ECO:0007669"/>
    <property type="project" value="TreeGrafter"/>
</dbReference>
<feature type="transmembrane region" description="Helical" evidence="4">
    <location>
        <begin position="177"/>
        <end position="200"/>
    </location>
</feature>
<dbReference type="InterPro" id="IPR011623">
    <property type="entry name" value="7TMR_DISM_rcpt_extracell_dom1"/>
</dbReference>
<dbReference type="Proteomes" id="UP000291822">
    <property type="component" value="Unassembled WGS sequence"/>
</dbReference>
<dbReference type="Gene3D" id="3.30.70.270">
    <property type="match status" value="1"/>
</dbReference>
<dbReference type="GO" id="GO:0052621">
    <property type="term" value="F:diguanylate cyclase activity"/>
    <property type="evidence" value="ECO:0007669"/>
    <property type="project" value="UniProtKB-EC"/>
</dbReference>
<dbReference type="GO" id="GO:1902201">
    <property type="term" value="P:negative regulation of bacterial-type flagellum-dependent cell motility"/>
    <property type="evidence" value="ECO:0007669"/>
    <property type="project" value="TreeGrafter"/>
</dbReference>
<dbReference type="PROSITE" id="PS50887">
    <property type="entry name" value="GGDEF"/>
    <property type="match status" value="1"/>
</dbReference>
<dbReference type="InterPro" id="IPR029787">
    <property type="entry name" value="Nucleotide_cyclase"/>
</dbReference>
<dbReference type="InterPro" id="IPR000160">
    <property type="entry name" value="GGDEF_dom"/>
</dbReference>
<keyword evidence="4" id="KW-1133">Transmembrane helix</keyword>
<evidence type="ECO:0000313" key="7">
    <source>
        <dbReference type="Proteomes" id="UP000291822"/>
    </source>
</evidence>
<dbReference type="FunFam" id="3.30.70.270:FF:000001">
    <property type="entry name" value="Diguanylate cyclase domain protein"/>
    <property type="match status" value="1"/>
</dbReference>
<dbReference type="AlphaFoldDB" id="A0A4R0YTI1"/>
<feature type="transmembrane region" description="Helical" evidence="4">
    <location>
        <begin position="361"/>
        <end position="383"/>
    </location>
</feature>
<dbReference type="CDD" id="cd01949">
    <property type="entry name" value="GGDEF"/>
    <property type="match status" value="1"/>
</dbReference>
<feature type="transmembrane region" description="Helical" evidence="4">
    <location>
        <begin position="302"/>
        <end position="325"/>
    </location>
</feature>
<evidence type="ECO:0000256" key="2">
    <source>
        <dbReference type="ARBA" id="ARBA00012528"/>
    </source>
</evidence>
<keyword evidence="7" id="KW-1185">Reference proteome</keyword>
<keyword evidence="4" id="KW-0812">Transmembrane</keyword>
<dbReference type="Pfam" id="PF00990">
    <property type="entry name" value="GGDEF"/>
    <property type="match status" value="1"/>
</dbReference>
<dbReference type="EC" id="2.7.7.65" evidence="2"/>
<comment type="catalytic activity">
    <reaction evidence="3">
        <text>2 GTP = 3',3'-c-di-GMP + 2 diphosphate</text>
        <dbReference type="Rhea" id="RHEA:24898"/>
        <dbReference type="ChEBI" id="CHEBI:33019"/>
        <dbReference type="ChEBI" id="CHEBI:37565"/>
        <dbReference type="ChEBI" id="CHEBI:58805"/>
        <dbReference type="EC" id="2.7.7.65"/>
    </reaction>
</comment>
<proteinExistence type="predicted"/>
<feature type="transmembrane region" description="Helical" evidence="4">
    <location>
        <begin position="207"/>
        <end position="229"/>
    </location>
</feature>
<dbReference type="SMART" id="SM00267">
    <property type="entry name" value="GGDEF"/>
    <property type="match status" value="1"/>
</dbReference>
<feature type="transmembrane region" description="Helical" evidence="4">
    <location>
        <begin position="241"/>
        <end position="260"/>
    </location>
</feature>
<dbReference type="SUPFAM" id="SSF55073">
    <property type="entry name" value="Nucleotide cyclase"/>
    <property type="match status" value="1"/>
</dbReference>
<feature type="domain" description="GGDEF" evidence="5">
    <location>
        <begin position="428"/>
        <end position="560"/>
    </location>
</feature>
<dbReference type="InterPro" id="IPR043128">
    <property type="entry name" value="Rev_trsase/Diguanyl_cyclase"/>
</dbReference>
<dbReference type="InterPro" id="IPR050469">
    <property type="entry name" value="Diguanylate_Cyclase"/>
</dbReference>
<feature type="transmembrane region" description="Helical" evidence="4">
    <location>
        <begin position="332"/>
        <end position="349"/>
    </location>
</feature>